<dbReference type="GO" id="GO:0071513">
    <property type="term" value="C:phosphopantothenoylcysteine decarboxylase complex"/>
    <property type="evidence" value="ECO:0007669"/>
    <property type="project" value="TreeGrafter"/>
</dbReference>
<dbReference type="EMBL" id="BOMH01000016">
    <property type="protein sequence ID" value="GID64330.1"/>
    <property type="molecule type" value="Genomic_DNA"/>
</dbReference>
<dbReference type="InterPro" id="IPR036551">
    <property type="entry name" value="Flavin_trans-like"/>
</dbReference>
<dbReference type="PANTHER" id="PTHR14359:SF6">
    <property type="entry name" value="PHOSPHOPANTOTHENOYLCYSTEINE DECARBOXYLASE"/>
    <property type="match status" value="1"/>
</dbReference>
<dbReference type="InterPro" id="IPR003382">
    <property type="entry name" value="Flavoprotein"/>
</dbReference>
<dbReference type="SUPFAM" id="SSF52507">
    <property type="entry name" value="Homo-oligomeric flavin-containing Cys decarboxylases, HFCD"/>
    <property type="match status" value="1"/>
</dbReference>
<reference evidence="2" key="1">
    <citation type="submission" date="2021-01" db="EMBL/GenBank/DDBJ databases">
        <title>Whole genome shotgun sequence of Actinoplanes cyaneus NBRC 14990.</title>
        <authorList>
            <person name="Komaki H."/>
            <person name="Tamura T."/>
        </authorList>
    </citation>
    <scope>NUCLEOTIDE SEQUENCE</scope>
    <source>
        <strain evidence="2">NBRC 14990</strain>
    </source>
</reference>
<sequence length="177" mass="18912">MPVVALIVCGAPLARRVGDMAHALVEAGWHTQVVGTPMAIDWVDPAMQSALDIRFDFRAPAQQRVRTDIDALIICPATFNTANKIAAGIADNYAVSLACESIGQGLPVVMAPMVNNKLWGHFKWESTLAALTQAGVRLLDIQTGKPGTDPVESGSGKAVVSRFDPSWLPNALMHARN</sequence>
<evidence type="ECO:0000259" key="1">
    <source>
        <dbReference type="Pfam" id="PF02441"/>
    </source>
</evidence>
<dbReference type="GO" id="GO:0010181">
    <property type="term" value="F:FMN binding"/>
    <property type="evidence" value="ECO:0007669"/>
    <property type="project" value="TreeGrafter"/>
</dbReference>
<dbReference type="GO" id="GO:0004633">
    <property type="term" value="F:phosphopantothenoylcysteine decarboxylase activity"/>
    <property type="evidence" value="ECO:0007669"/>
    <property type="project" value="TreeGrafter"/>
</dbReference>
<organism evidence="2 3">
    <name type="scientific">Actinoplanes cyaneus</name>
    <dbReference type="NCBI Taxonomy" id="52696"/>
    <lineage>
        <taxon>Bacteria</taxon>
        <taxon>Bacillati</taxon>
        <taxon>Actinomycetota</taxon>
        <taxon>Actinomycetes</taxon>
        <taxon>Micromonosporales</taxon>
        <taxon>Micromonosporaceae</taxon>
        <taxon>Actinoplanes</taxon>
    </lineage>
</organism>
<evidence type="ECO:0000313" key="2">
    <source>
        <dbReference type="EMBL" id="GID64330.1"/>
    </source>
</evidence>
<proteinExistence type="predicted"/>
<accession>A0A919ILT0</accession>
<dbReference type="Gene3D" id="3.40.50.1950">
    <property type="entry name" value="Flavin prenyltransferase-like"/>
    <property type="match status" value="1"/>
</dbReference>
<protein>
    <submittedName>
        <fullName evidence="2">Flavoprotein</fullName>
    </submittedName>
</protein>
<name>A0A919ILT0_9ACTN</name>
<keyword evidence="3" id="KW-1185">Reference proteome</keyword>
<gene>
    <name evidence="2" type="ORF">Acy02nite_22110</name>
</gene>
<evidence type="ECO:0000313" key="3">
    <source>
        <dbReference type="Proteomes" id="UP000619479"/>
    </source>
</evidence>
<feature type="domain" description="Flavoprotein" evidence="1">
    <location>
        <begin position="4"/>
        <end position="121"/>
    </location>
</feature>
<dbReference type="AlphaFoldDB" id="A0A919ILT0"/>
<dbReference type="RefSeq" id="WP_203739835.1">
    <property type="nucleotide sequence ID" value="NZ_BAAAUC010000007.1"/>
</dbReference>
<dbReference type="GO" id="GO:0015937">
    <property type="term" value="P:coenzyme A biosynthetic process"/>
    <property type="evidence" value="ECO:0007669"/>
    <property type="project" value="TreeGrafter"/>
</dbReference>
<dbReference type="Proteomes" id="UP000619479">
    <property type="component" value="Unassembled WGS sequence"/>
</dbReference>
<comment type="caution">
    <text evidence="2">The sequence shown here is derived from an EMBL/GenBank/DDBJ whole genome shotgun (WGS) entry which is preliminary data.</text>
</comment>
<dbReference type="Pfam" id="PF02441">
    <property type="entry name" value="Flavoprotein"/>
    <property type="match status" value="1"/>
</dbReference>
<dbReference type="PANTHER" id="PTHR14359">
    <property type="entry name" value="HOMO-OLIGOMERIC FLAVIN CONTAINING CYS DECARBOXYLASE FAMILY"/>
    <property type="match status" value="1"/>
</dbReference>